<gene>
    <name evidence="1" type="ORF">MM415B05857_0005</name>
</gene>
<dbReference type="SUPFAM" id="SSF57783">
    <property type="entry name" value="Zinc beta-ribbon"/>
    <property type="match status" value="1"/>
</dbReference>
<dbReference type="AlphaFoldDB" id="A0A6M3LWC6"/>
<organism evidence="1">
    <name type="scientific">viral metagenome</name>
    <dbReference type="NCBI Taxonomy" id="1070528"/>
    <lineage>
        <taxon>unclassified sequences</taxon>
        <taxon>metagenomes</taxon>
        <taxon>organismal metagenomes</taxon>
    </lineage>
</organism>
<proteinExistence type="predicted"/>
<name>A0A6M3LWC6_9ZZZZ</name>
<reference evidence="1" key="1">
    <citation type="submission" date="2020-03" db="EMBL/GenBank/DDBJ databases">
        <title>The deep terrestrial virosphere.</title>
        <authorList>
            <person name="Holmfeldt K."/>
            <person name="Nilsson E."/>
            <person name="Simone D."/>
            <person name="Lopez-Fernandez M."/>
            <person name="Wu X."/>
            <person name="de Brujin I."/>
            <person name="Lundin D."/>
            <person name="Andersson A."/>
            <person name="Bertilsson S."/>
            <person name="Dopson M."/>
        </authorList>
    </citation>
    <scope>NUCLEOTIDE SEQUENCE</scope>
    <source>
        <strain evidence="1">MM415B05857</strain>
    </source>
</reference>
<accession>A0A6M3LWC6</accession>
<evidence type="ECO:0000313" key="1">
    <source>
        <dbReference type="EMBL" id="QJA97904.1"/>
    </source>
</evidence>
<dbReference type="EMBL" id="MT143535">
    <property type="protein sequence ID" value="QJA97904.1"/>
    <property type="molecule type" value="Genomic_DNA"/>
</dbReference>
<protein>
    <submittedName>
        <fullName evidence="1">Putative transcription-binding factor</fullName>
    </submittedName>
</protein>
<sequence>MANPECPECGSDKTFQPRKDGRFRRCKTCGSYFDPADDGSYDFRDPARRLQRQEELARRREKLDGR</sequence>